<dbReference type="Proteomes" id="UP000182829">
    <property type="component" value="Unassembled WGS sequence"/>
</dbReference>
<protein>
    <submittedName>
        <fullName evidence="2">Ribonuclease R winged-helix domain-containing protein</fullName>
    </submittedName>
</protein>
<accession>A0A1I3KJR8</accession>
<name>A0A1I3KJR8_9EURY</name>
<dbReference type="InterPro" id="IPR036390">
    <property type="entry name" value="WH_DNA-bd_sf"/>
</dbReference>
<proteinExistence type="predicted"/>
<feature type="domain" description="Ribonuclease R winged-helix" evidence="1">
    <location>
        <begin position="15"/>
        <end position="76"/>
    </location>
</feature>
<dbReference type="EMBL" id="FORO01000004">
    <property type="protein sequence ID" value="SFI72716.1"/>
    <property type="molecule type" value="Genomic_DNA"/>
</dbReference>
<dbReference type="AlphaFoldDB" id="A0A1I3KJR8"/>
<dbReference type="InterPro" id="IPR036388">
    <property type="entry name" value="WH-like_DNA-bd_sf"/>
</dbReference>
<reference evidence="2 3" key="1">
    <citation type="submission" date="2016-10" db="EMBL/GenBank/DDBJ databases">
        <authorList>
            <person name="de Groot N.N."/>
        </authorList>
    </citation>
    <scope>NUCLEOTIDE SEQUENCE [LARGE SCALE GENOMIC DNA]</scope>
    <source>
        <strain evidence="2 3">SP2</strain>
    </source>
</reference>
<dbReference type="InterPro" id="IPR013668">
    <property type="entry name" value="RNase_R_HTH_12"/>
</dbReference>
<dbReference type="OMA" id="MRPRPEW"/>
<dbReference type="Pfam" id="PF08461">
    <property type="entry name" value="WHD_RNase_R"/>
    <property type="match status" value="1"/>
</dbReference>
<gene>
    <name evidence="2" type="ORF">SAMN05443661_10492</name>
</gene>
<dbReference type="Gene3D" id="1.10.10.10">
    <property type="entry name" value="Winged helix-like DNA-binding domain superfamily/Winged helix DNA-binding domain"/>
    <property type="match status" value="1"/>
</dbReference>
<organism evidence="2 3">
    <name type="scientific">Natronobacterium gregoryi</name>
    <dbReference type="NCBI Taxonomy" id="44930"/>
    <lineage>
        <taxon>Archaea</taxon>
        <taxon>Methanobacteriati</taxon>
        <taxon>Methanobacteriota</taxon>
        <taxon>Stenosarchaea group</taxon>
        <taxon>Halobacteria</taxon>
        <taxon>Halobacteriales</taxon>
        <taxon>Natrialbaceae</taxon>
        <taxon>Natronobacterium</taxon>
    </lineage>
</organism>
<evidence type="ECO:0000259" key="1">
    <source>
        <dbReference type="Pfam" id="PF08461"/>
    </source>
</evidence>
<evidence type="ECO:0000313" key="2">
    <source>
        <dbReference type="EMBL" id="SFI72716.1"/>
    </source>
</evidence>
<evidence type="ECO:0000313" key="3">
    <source>
        <dbReference type="Proteomes" id="UP000182829"/>
    </source>
</evidence>
<sequence length="94" mass="10722">MRPRPEWMSLKDGLILEFLEEHDLELPAKPLYRNLNRHGHEIGYSTVRQRLGELEDHGLIEKVDDAGYYQISQKGQAYLAGEVALSDLETNGDA</sequence>
<dbReference type="SUPFAM" id="SSF46785">
    <property type="entry name" value="Winged helix' DNA-binding domain"/>
    <property type="match status" value="1"/>
</dbReference>